<dbReference type="STRING" id="93759.A0A1R3KLS8"/>
<accession>A0A1R3KLS8</accession>
<dbReference type="PANTHER" id="PTHR33673">
    <property type="entry name" value="SUPPRESSOR SRP40-LIKE PROTEIN"/>
    <property type="match status" value="1"/>
</dbReference>
<protein>
    <submittedName>
        <fullName evidence="2">Uncharacterized protein</fullName>
    </submittedName>
</protein>
<evidence type="ECO:0000256" key="1">
    <source>
        <dbReference type="SAM" id="MobiDB-lite"/>
    </source>
</evidence>
<evidence type="ECO:0000313" key="3">
    <source>
        <dbReference type="Proteomes" id="UP000187203"/>
    </source>
</evidence>
<dbReference type="AlphaFoldDB" id="A0A1R3KLS8"/>
<dbReference type="Proteomes" id="UP000187203">
    <property type="component" value="Unassembled WGS sequence"/>
</dbReference>
<proteinExistence type="predicted"/>
<feature type="compositionally biased region" description="Low complexity" evidence="1">
    <location>
        <begin position="98"/>
        <end position="112"/>
    </location>
</feature>
<gene>
    <name evidence="2" type="ORF">COLO4_06852</name>
</gene>
<feature type="compositionally biased region" description="Polar residues" evidence="1">
    <location>
        <begin position="86"/>
        <end position="97"/>
    </location>
</feature>
<dbReference type="PANTHER" id="PTHR33673:SF38">
    <property type="entry name" value="CHROMODOMAIN-HELICASE-DNA-BINDING PROTEIN 7-LIKE"/>
    <property type="match status" value="1"/>
</dbReference>
<dbReference type="OrthoDB" id="1707722at2759"/>
<feature type="compositionally biased region" description="Polar residues" evidence="1">
    <location>
        <begin position="1"/>
        <end position="13"/>
    </location>
</feature>
<name>A0A1R3KLS8_9ROSI</name>
<sequence>MESSGNVSGTNVESDSKTDKVVSPSPSDQNNHVPATENPRSPTHSSAGATQLDNSPGTSTSNNAGIRTEEEMPVSSMPKSGDGSAMVTSPTQAADQQPSVASSPSPNSSRIPSYVFARNKSSGNMEWSVASNESLFSIHMGNASFTTDQMSWMSKSGELGYTFDPTFSGPLMDLPVSCQTPTRLSTEQAIAKKSGNLNEGYGATEAAAAETMREVLREKEAEAKANTAKESAHSRNLSHTSDSSIKSFAFPM</sequence>
<evidence type="ECO:0000313" key="2">
    <source>
        <dbReference type="EMBL" id="OMP08009.1"/>
    </source>
</evidence>
<feature type="compositionally biased region" description="Polar residues" evidence="1">
    <location>
        <begin position="234"/>
        <end position="246"/>
    </location>
</feature>
<comment type="caution">
    <text evidence="2">The sequence shown here is derived from an EMBL/GenBank/DDBJ whole genome shotgun (WGS) entry which is preliminary data.</text>
</comment>
<feature type="region of interest" description="Disordered" evidence="1">
    <location>
        <begin position="221"/>
        <end position="252"/>
    </location>
</feature>
<dbReference type="EMBL" id="AWUE01012951">
    <property type="protein sequence ID" value="OMP08009.1"/>
    <property type="molecule type" value="Genomic_DNA"/>
</dbReference>
<feature type="compositionally biased region" description="Polar residues" evidence="1">
    <location>
        <begin position="24"/>
        <end position="65"/>
    </location>
</feature>
<organism evidence="2 3">
    <name type="scientific">Corchorus olitorius</name>
    <dbReference type="NCBI Taxonomy" id="93759"/>
    <lineage>
        <taxon>Eukaryota</taxon>
        <taxon>Viridiplantae</taxon>
        <taxon>Streptophyta</taxon>
        <taxon>Embryophyta</taxon>
        <taxon>Tracheophyta</taxon>
        <taxon>Spermatophyta</taxon>
        <taxon>Magnoliopsida</taxon>
        <taxon>eudicotyledons</taxon>
        <taxon>Gunneridae</taxon>
        <taxon>Pentapetalae</taxon>
        <taxon>rosids</taxon>
        <taxon>malvids</taxon>
        <taxon>Malvales</taxon>
        <taxon>Malvaceae</taxon>
        <taxon>Grewioideae</taxon>
        <taxon>Apeibeae</taxon>
        <taxon>Corchorus</taxon>
    </lineage>
</organism>
<reference evidence="3" key="1">
    <citation type="submission" date="2013-09" db="EMBL/GenBank/DDBJ databases">
        <title>Corchorus olitorius genome sequencing.</title>
        <authorList>
            <person name="Alam M."/>
            <person name="Haque M.S."/>
            <person name="Islam M.S."/>
            <person name="Emdad E.M."/>
            <person name="Islam M.M."/>
            <person name="Ahmed B."/>
            <person name="Halim A."/>
            <person name="Hossen Q.M.M."/>
            <person name="Hossain M.Z."/>
            <person name="Ahmed R."/>
            <person name="Khan M.M."/>
            <person name="Islam R."/>
            <person name="Rashid M.M."/>
            <person name="Khan S.A."/>
            <person name="Rahman M.S."/>
            <person name="Alam M."/>
            <person name="Yahiya A.S."/>
            <person name="Khan M.S."/>
            <person name="Azam M.S."/>
            <person name="Haque T."/>
            <person name="Lashkar M.Z.H."/>
            <person name="Akhand A.I."/>
            <person name="Morshed G."/>
            <person name="Roy S."/>
            <person name="Uddin K.S."/>
            <person name="Rabeya T."/>
            <person name="Hossain A.S."/>
            <person name="Chowdhury A."/>
            <person name="Snigdha A.R."/>
            <person name="Mortoza M.S."/>
            <person name="Matin S.A."/>
            <person name="Hoque S.M.E."/>
            <person name="Islam M.K."/>
            <person name="Roy D.K."/>
            <person name="Haider R."/>
            <person name="Moosa M.M."/>
            <person name="Elias S.M."/>
            <person name="Hasan A.M."/>
            <person name="Jahan S."/>
            <person name="Shafiuddin M."/>
            <person name="Mahmood N."/>
            <person name="Shommy N.S."/>
        </authorList>
    </citation>
    <scope>NUCLEOTIDE SEQUENCE [LARGE SCALE GENOMIC DNA]</scope>
    <source>
        <strain evidence="3">cv. O-4</strain>
    </source>
</reference>
<feature type="region of interest" description="Disordered" evidence="1">
    <location>
        <begin position="1"/>
        <end position="112"/>
    </location>
</feature>
<keyword evidence="3" id="KW-1185">Reference proteome</keyword>